<dbReference type="EMBL" id="JAAOCA010000003">
    <property type="protein sequence ID" value="MBD1597711.1"/>
    <property type="molecule type" value="Genomic_DNA"/>
</dbReference>
<evidence type="ECO:0000313" key="10">
    <source>
        <dbReference type="Proteomes" id="UP000805841"/>
    </source>
</evidence>
<feature type="domain" description="ABC transmembrane type-1" evidence="8">
    <location>
        <begin position="71"/>
        <end position="259"/>
    </location>
</feature>
<comment type="similarity">
    <text evidence="7">Belongs to the binding-protein-dependent transport system permease family.</text>
</comment>
<keyword evidence="4 7" id="KW-0812">Transmembrane</keyword>
<comment type="subcellular location">
    <subcellularLocation>
        <location evidence="1 7">Cell membrane</location>
        <topology evidence="1 7">Multi-pass membrane protein</topology>
    </subcellularLocation>
</comment>
<evidence type="ECO:0000256" key="2">
    <source>
        <dbReference type="ARBA" id="ARBA00022448"/>
    </source>
</evidence>
<keyword evidence="10" id="KW-1185">Reference proteome</keyword>
<organism evidence="9 10">
    <name type="scientific">Pseudomonas typographi</name>
    <dbReference type="NCBI Taxonomy" id="2715964"/>
    <lineage>
        <taxon>Bacteria</taxon>
        <taxon>Pseudomonadati</taxon>
        <taxon>Pseudomonadota</taxon>
        <taxon>Gammaproteobacteria</taxon>
        <taxon>Pseudomonadales</taxon>
        <taxon>Pseudomonadaceae</taxon>
        <taxon>Pseudomonas</taxon>
    </lineage>
</organism>
<reference evidence="9 10" key="1">
    <citation type="journal article" date="2020" name="Insects">
        <title>Bacteria Belonging to Pseudomonas typographi sp. nov. from the Bark Beetle Ips typographus Have Genomic Potential to Aid in the Host Ecology.</title>
        <authorList>
            <person name="Peral-Aranega E."/>
            <person name="Saati-Santamaria Z."/>
            <person name="Kolarik M."/>
            <person name="Rivas R."/>
            <person name="Garcia-Fraile P."/>
        </authorList>
    </citation>
    <scope>NUCLEOTIDE SEQUENCE [LARGE SCALE GENOMIC DNA]</scope>
    <source>
        <strain evidence="9 10">CA3A</strain>
    </source>
</reference>
<keyword evidence="5 7" id="KW-1133">Transmembrane helix</keyword>
<dbReference type="SUPFAM" id="SSF161098">
    <property type="entry name" value="MetI-like"/>
    <property type="match status" value="1"/>
</dbReference>
<accession>A0ABR7YX34</accession>
<keyword evidence="3" id="KW-1003">Cell membrane</keyword>
<dbReference type="InterPro" id="IPR035906">
    <property type="entry name" value="MetI-like_sf"/>
</dbReference>
<proteinExistence type="inferred from homology"/>
<feature type="transmembrane region" description="Helical" evidence="7">
    <location>
        <begin position="113"/>
        <end position="131"/>
    </location>
</feature>
<evidence type="ECO:0000256" key="4">
    <source>
        <dbReference type="ARBA" id="ARBA00022692"/>
    </source>
</evidence>
<dbReference type="PROSITE" id="PS50928">
    <property type="entry name" value="ABC_TM1"/>
    <property type="match status" value="1"/>
</dbReference>
<comment type="caution">
    <text evidence="9">The sequence shown here is derived from an EMBL/GenBank/DDBJ whole genome shotgun (WGS) entry which is preliminary data.</text>
</comment>
<keyword evidence="6 7" id="KW-0472">Membrane</keyword>
<dbReference type="Pfam" id="PF00528">
    <property type="entry name" value="BPD_transp_1"/>
    <property type="match status" value="1"/>
</dbReference>
<evidence type="ECO:0000256" key="5">
    <source>
        <dbReference type="ARBA" id="ARBA00022989"/>
    </source>
</evidence>
<feature type="transmembrane region" description="Helical" evidence="7">
    <location>
        <begin position="81"/>
        <end position="101"/>
    </location>
</feature>
<dbReference type="Proteomes" id="UP000805841">
    <property type="component" value="Unassembled WGS sequence"/>
</dbReference>
<gene>
    <name evidence="9" type="ORF">HAQ05_03150</name>
</gene>
<dbReference type="CDD" id="cd06261">
    <property type="entry name" value="TM_PBP2"/>
    <property type="match status" value="1"/>
</dbReference>
<dbReference type="RefSeq" id="WP_190417284.1">
    <property type="nucleotide sequence ID" value="NZ_JAAOCA010000003.1"/>
</dbReference>
<evidence type="ECO:0000256" key="3">
    <source>
        <dbReference type="ARBA" id="ARBA00022475"/>
    </source>
</evidence>
<dbReference type="PANTHER" id="PTHR43386">
    <property type="entry name" value="OLIGOPEPTIDE TRANSPORT SYSTEM PERMEASE PROTEIN APPC"/>
    <property type="match status" value="1"/>
</dbReference>
<dbReference type="InterPro" id="IPR050366">
    <property type="entry name" value="BP-dependent_transpt_permease"/>
</dbReference>
<keyword evidence="2 7" id="KW-0813">Transport</keyword>
<dbReference type="InterPro" id="IPR000515">
    <property type="entry name" value="MetI-like"/>
</dbReference>
<evidence type="ECO:0000256" key="7">
    <source>
        <dbReference type="RuleBase" id="RU363032"/>
    </source>
</evidence>
<evidence type="ECO:0000256" key="1">
    <source>
        <dbReference type="ARBA" id="ARBA00004651"/>
    </source>
</evidence>
<evidence type="ECO:0000259" key="8">
    <source>
        <dbReference type="PROSITE" id="PS50928"/>
    </source>
</evidence>
<dbReference type="PANTHER" id="PTHR43386:SF1">
    <property type="entry name" value="D,D-DIPEPTIDE TRANSPORT SYSTEM PERMEASE PROTEIN DDPC-RELATED"/>
    <property type="match status" value="1"/>
</dbReference>
<dbReference type="Gene3D" id="1.10.3720.10">
    <property type="entry name" value="MetI-like"/>
    <property type="match status" value="1"/>
</dbReference>
<name>A0ABR7YX34_9PSED</name>
<feature type="transmembrane region" description="Helical" evidence="7">
    <location>
        <begin position="236"/>
        <end position="262"/>
    </location>
</feature>
<evidence type="ECO:0000256" key="6">
    <source>
        <dbReference type="ARBA" id="ARBA00023136"/>
    </source>
</evidence>
<sequence>MNLPWRSIPLWLGALCLLAIGVAALAAPVLVGSDPLAMVARPYLWPGQNAAHWLGTDMLGRDLWSGLVYGARVSLRIGLEAGVCTALLGLAIGCLAGYFGGWVDNLLMRVTELFQIMPSLIFTLVLVIILGPRVDTLVLGIAATAWPNVARLARGEAQRLAGMEFVQAARVIGMSEARILWVHILPNALMPVLAMLAMLVGHAILTEAALAFLGLSDPNVVSWGSMIGAGRDVLRTAWYMTALPGLAIFFTVAALGLLGGALNDWLNPRRGGLQ</sequence>
<evidence type="ECO:0000313" key="9">
    <source>
        <dbReference type="EMBL" id="MBD1597711.1"/>
    </source>
</evidence>
<protein>
    <submittedName>
        <fullName evidence="9">ABC transporter permease</fullName>
    </submittedName>
</protein>
<feature type="transmembrane region" description="Helical" evidence="7">
    <location>
        <begin position="188"/>
        <end position="216"/>
    </location>
</feature>